<dbReference type="GeneID" id="73345041"/>
<name>A0A9Q8SYI1_9PEZI</name>
<dbReference type="KEGG" id="clup:CLUP02_11062"/>
<dbReference type="AlphaFoldDB" id="A0A9Q8SYI1"/>
<sequence>MADGNSTHTSVSTEGRVACISEPLQAHRHRHPPSTEKLTVWLIGRLKLVITKGGEPTTYQSQRPPPQRTYLSLSSGNVTFSLALLFSFVVDYLAIMLDTKLAAAFTIGTSCLWRLPSSNYYTVTLWGSLGSSPPRSTSHCKYPYRAGTGPFRPFAALFSSVIRPALEIPDLTYPRPARTTPEGFPVAPFSTSCISSRAVPASWFLERILLAVCIETGKLAKPSDAAGNTTIVGSGPGDGGGTDGVVEDQMHEMSNPMIRNNSRGVPSTSKLNVLVCTGRICHCGLVAQRHQTCYGRMASQVFDEIEVCRPSPMRASRHVVRTWPPCRPWFECVCGNPFYCKDDGASSHSAATSKPHRLCTISSPCYAQSVLSPRPNGRSSQATHMVSPSCKPTVLRTAWAIKPMCLIH</sequence>
<keyword evidence="1" id="KW-0472">Membrane</keyword>
<proteinExistence type="predicted"/>
<reference evidence="2" key="1">
    <citation type="journal article" date="2021" name="Mol. Plant Microbe Interact.">
        <title>Complete Genome Sequence of the Plant-Pathogenic Fungus Colletotrichum lupini.</title>
        <authorList>
            <person name="Baroncelli R."/>
            <person name="Pensec F."/>
            <person name="Da Lio D."/>
            <person name="Boufleur T."/>
            <person name="Vicente I."/>
            <person name="Sarrocco S."/>
            <person name="Picot A."/>
            <person name="Baraldi E."/>
            <person name="Sukno S."/>
            <person name="Thon M."/>
            <person name="Le Floch G."/>
        </authorList>
    </citation>
    <scope>NUCLEOTIDE SEQUENCE</scope>
    <source>
        <strain evidence="2">IMI 504893</strain>
    </source>
</reference>
<evidence type="ECO:0000256" key="1">
    <source>
        <dbReference type="SAM" id="Phobius"/>
    </source>
</evidence>
<accession>A0A9Q8SYI1</accession>
<dbReference type="EMBL" id="CP019477">
    <property type="protein sequence ID" value="UQC85563.1"/>
    <property type="molecule type" value="Genomic_DNA"/>
</dbReference>
<keyword evidence="1" id="KW-1133">Transmembrane helix</keyword>
<evidence type="ECO:0000313" key="3">
    <source>
        <dbReference type="Proteomes" id="UP000830671"/>
    </source>
</evidence>
<keyword evidence="3" id="KW-1185">Reference proteome</keyword>
<protein>
    <submittedName>
        <fullName evidence="2">Uncharacterized protein</fullName>
    </submittedName>
</protein>
<feature type="transmembrane region" description="Helical" evidence="1">
    <location>
        <begin position="78"/>
        <end position="97"/>
    </location>
</feature>
<keyword evidence="1" id="KW-0812">Transmembrane</keyword>
<organism evidence="2 3">
    <name type="scientific">Colletotrichum lupini</name>
    <dbReference type="NCBI Taxonomy" id="145971"/>
    <lineage>
        <taxon>Eukaryota</taxon>
        <taxon>Fungi</taxon>
        <taxon>Dikarya</taxon>
        <taxon>Ascomycota</taxon>
        <taxon>Pezizomycotina</taxon>
        <taxon>Sordariomycetes</taxon>
        <taxon>Hypocreomycetidae</taxon>
        <taxon>Glomerellales</taxon>
        <taxon>Glomerellaceae</taxon>
        <taxon>Colletotrichum</taxon>
        <taxon>Colletotrichum acutatum species complex</taxon>
    </lineage>
</organism>
<evidence type="ECO:0000313" key="2">
    <source>
        <dbReference type="EMBL" id="UQC85563.1"/>
    </source>
</evidence>
<dbReference type="Proteomes" id="UP000830671">
    <property type="component" value="Chromosome 5"/>
</dbReference>
<gene>
    <name evidence="2" type="ORF">CLUP02_11062</name>
</gene>
<dbReference type="RefSeq" id="XP_049147176.1">
    <property type="nucleotide sequence ID" value="XM_049290031.1"/>
</dbReference>